<protein>
    <submittedName>
        <fullName evidence="1">Uncharacterized protein</fullName>
    </submittedName>
</protein>
<proteinExistence type="predicted"/>
<reference evidence="1 2" key="1">
    <citation type="submission" date="2015-09" db="EMBL/GenBank/DDBJ databases">
        <title>Genome announcement of multiple Pseudomonas syringae strains.</title>
        <authorList>
            <person name="Thakur S."/>
            <person name="Wang P.W."/>
            <person name="Gong Y."/>
            <person name="Weir B.S."/>
            <person name="Guttman D.S."/>
        </authorList>
    </citation>
    <scope>NUCLEOTIDE SEQUENCE [LARGE SCALE GENOMIC DNA]</scope>
    <source>
        <strain evidence="1 2">ICMP4455</strain>
    </source>
</reference>
<evidence type="ECO:0000313" key="2">
    <source>
        <dbReference type="Proteomes" id="UP000050490"/>
    </source>
</evidence>
<organism evidence="1 2">
    <name type="scientific">Pseudomonas amygdali pv. eriobotryae</name>
    <dbReference type="NCBI Taxonomy" id="129137"/>
    <lineage>
        <taxon>Bacteria</taxon>
        <taxon>Pseudomonadati</taxon>
        <taxon>Pseudomonadota</taxon>
        <taxon>Gammaproteobacteria</taxon>
        <taxon>Pseudomonadales</taxon>
        <taxon>Pseudomonadaceae</taxon>
        <taxon>Pseudomonas</taxon>
        <taxon>Pseudomonas amygdali</taxon>
    </lineage>
</organism>
<evidence type="ECO:0000313" key="1">
    <source>
        <dbReference type="EMBL" id="KPX20209.1"/>
    </source>
</evidence>
<gene>
    <name evidence="1" type="ORF">ALO70_102451</name>
</gene>
<dbReference type="Proteomes" id="UP000050490">
    <property type="component" value="Unassembled WGS sequence"/>
</dbReference>
<sequence length="72" mass="8512">MAPKNTCQELHHYKRETRRSFYDATPDILASRQQHWEVVRKRLNQRVSQSFSMGHTCTGHTMFMRMVLNGAC</sequence>
<dbReference type="AlphaFoldDB" id="A0A0P9PPF3"/>
<name>A0A0P9PPF3_PSEA0</name>
<dbReference type="PATRIC" id="fig|129137.4.peg.361"/>
<accession>A0A0P9PPF3</accession>
<comment type="caution">
    <text evidence="1">The sequence shown here is derived from an EMBL/GenBank/DDBJ whole genome shotgun (WGS) entry which is preliminary data.</text>
</comment>
<dbReference type="EMBL" id="LJQI01000422">
    <property type="protein sequence ID" value="KPX20209.1"/>
    <property type="molecule type" value="Genomic_DNA"/>
</dbReference>